<dbReference type="PANTHER" id="PTHR46409:SF1">
    <property type="entry name" value="HTH PSQ-TYPE DOMAIN-CONTAINING PROTEIN"/>
    <property type="match status" value="1"/>
</dbReference>
<protein>
    <submittedName>
        <fullName evidence="1">Uncharacterized protein</fullName>
    </submittedName>
</protein>
<accession>A0A4Y2DYR5</accession>
<organism evidence="1 2">
    <name type="scientific">Araneus ventricosus</name>
    <name type="common">Orbweaver spider</name>
    <name type="synonym">Epeira ventricosa</name>
    <dbReference type="NCBI Taxonomy" id="182803"/>
    <lineage>
        <taxon>Eukaryota</taxon>
        <taxon>Metazoa</taxon>
        <taxon>Ecdysozoa</taxon>
        <taxon>Arthropoda</taxon>
        <taxon>Chelicerata</taxon>
        <taxon>Arachnida</taxon>
        <taxon>Araneae</taxon>
        <taxon>Araneomorphae</taxon>
        <taxon>Entelegynae</taxon>
        <taxon>Araneoidea</taxon>
        <taxon>Araneidae</taxon>
        <taxon>Araneus</taxon>
    </lineage>
</organism>
<dbReference type="Proteomes" id="UP000499080">
    <property type="component" value="Unassembled WGS sequence"/>
</dbReference>
<sequence length="130" mass="15176">MNHSCKSGSKHLLERNQKLEVFIRRPEKGGESCNFSQRFMSHPEYLLLSMLAEERRHIRELGVRRIIKERGSSSTVERRRFVIPKLNFKANQYIDMIDWLKCDVTEPLITADLTVEELKSIAENGSTKDL</sequence>
<evidence type="ECO:0000313" key="1">
    <source>
        <dbReference type="EMBL" id="GBM20948.1"/>
    </source>
</evidence>
<evidence type="ECO:0000313" key="2">
    <source>
        <dbReference type="Proteomes" id="UP000499080"/>
    </source>
</evidence>
<reference evidence="1 2" key="1">
    <citation type="journal article" date="2019" name="Sci. Rep.">
        <title>Orb-weaving spider Araneus ventricosus genome elucidates the spidroin gene catalogue.</title>
        <authorList>
            <person name="Kono N."/>
            <person name="Nakamura H."/>
            <person name="Ohtoshi R."/>
            <person name="Moran D.A.P."/>
            <person name="Shinohara A."/>
            <person name="Yoshida Y."/>
            <person name="Fujiwara M."/>
            <person name="Mori M."/>
            <person name="Tomita M."/>
            <person name="Arakawa K."/>
        </authorList>
    </citation>
    <scope>NUCLEOTIDE SEQUENCE [LARGE SCALE GENOMIC DNA]</scope>
</reference>
<keyword evidence="2" id="KW-1185">Reference proteome</keyword>
<dbReference type="AlphaFoldDB" id="A0A4Y2DYR5"/>
<comment type="caution">
    <text evidence="1">The sequence shown here is derived from an EMBL/GenBank/DDBJ whole genome shotgun (WGS) entry which is preliminary data.</text>
</comment>
<gene>
    <name evidence="1" type="ORF">AVEN_253740_1</name>
</gene>
<proteinExistence type="predicted"/>
<dbReference type="PANTHER" id="PTHR46409">
    <property type="entry name" value="HTH PSQ-TYPE DOMAIN-CONTAINING PROTEIN"/>
    <property type="match status" value="1"/>
</dbReference>
<name>A0A4Y2DYR5_ARAVE</name>
<dbReference type="EMBL" id="BGPR01000450">
    <property type="protein sequence ID" value="GBM20948.1"/>
    <property type="molecule type" value="Genomic_DNA"/>
</dbReference>